<proteinExistence type="predicted"/>
<evidence type="ECO:0000313" key="8">
    <source>
        <dbReference type="Proteomes" id="UP001493487"/>
    </source>
</evidence>
<organism evidence="7 8">
    <name type="scientific">Cohnella silvisoli</name>
    <dbReference type="NCBI Taxonomy" id="2873699"/>
    <lineage>
        <taxon>Bacteria</taxon>
        <taxon>Bacillati</taxon>
        <taxon>Bacillota</taxon>
        <taxon>Bacilli</taxon>
        <taxon>Bacillales</taxon>
        <taxon>Paenibacillaceae</taxon>
        <taxon>Cohnella</taxon>
    </lineage>
</organism>
<evidence type="ECO:0000256" key="4">
    <source>
        <dbReference type="ARBA" id="ARBA00023163"/>
    </source>
</evidence>
<evidence type="ECO:0000256" key="5">
    <source>
        <dbReference type="PROSITE-ProRule" id="PRU00335"/>
    </source>
</evidence>
<dbReference type="InterPro" id="IPR036271">
    <property type="entry name" value="Tet_transcr_reg_TetR-rel_C_sf"/>
</dbReference>
<keyword evidence="2" id="KW-0805">Transcription regulation</keyword>
<evidence type="ECO:0000256" key="3">
    <source>
        <dbReference type="ARBA" id="ARBA00023125"/>
    </source>
</evidence>
<dbReference type="InterPro" id="IPR023772">
    <property type="entry name" value="DNA-bd_HTH_TetR-type_CS"/>
</dbReference>
<feature type="DNA-binding region" description="H-T-H motif" evidence="5">
    <location>
        <begin position="31"/>
        <end position="50"/>
    </location>
</feature>
<dbReference type="SUPFAM" id="SSF46689">
    <property type="entry name" value="Homeodomain-like"/>
    <property type="match status" value="1"/>
</dbReference>
<dbReference type="Proteomes" id="UP001493487">
    <property type="component" value="Unassembled WGS sequence"/>
</dbReference>
<dbReference type="Pfam" id="PF13977">
    <property type="entry name" value="TetR_C_6"/>
    <property type="match status" value="1"/>
</dbReference>
<protein>
    <submittedName>
        <fullName evidence="7">TetR/AcrR family transcriptional regulator</fullName>
    </submittedName>
</protein>
<dbReference type="PROSITE" id="PS50977">
    <property type="entry name" value="HTH_TETR_2"/>
    <property type="match status" value="1"/>
</dbReference>
<dbReference type="InterPro" id="IPR009057">
    <property type="entry name" value="Homeodomain-like_sf"/>
</dbReference>
<dbReference type="InterPro" id="IPR039538">
    <property type="entry name" value="BetI_C"/>
</dbReference>
<accession>A0ABV1KRZ6</accession>
<evidence type="ECO:0000313" key="7">
    <source>
        <dbReference type="EMBL" id="MEQ4482864.1"/>
    </source>
</evidence>
<keyword evidence="4" id="KW-0804">Transcription</keyword>
<comment type="caution">
    <text evidence="7">The sequence shown here is derived from an EMBL/GenBank/DDBJ whole genome shotgun (WGS) entry which is preliminary data.</text>
</comment>
<dbReference type="PANTHER" id="PTHR30055">
    <property type="entry name" value="HTH-TYPE TRANSCRIPTIONAL REGULATOR RUTR"/>
    <property type="match status" value="1"/>
</dbReference>
<dbReference type="RefSeq" id="WP_232185566.1">
    <property type="nucleotide sequence ID" value="NZ_JAIOAP010000005.1"/>
</dbReference>
<reference evidence="7 8" key="1">
    <citation type="journal article" date="2023" name="Genome Announc.">
        <title>Pan-Genome Analyses of the Genus Cohnella and Proposal of the Novel Species Cohnella silvisoli sp. nov., Isolated from Forest Soil.</title>
        <authorList>
            <person name="Wang C."/>
            <person name="Mao L."/>
            <person name="Bao G."/>
            <person name="Zhu H."/>
        </authorList>
    </citation>
    <scope>NUCLEOTIDE SEQUENCE [LARGE SCALE GENOMIC DNA]</scope>
    <source>
        <strain evidence="7 8">NL03-T5-1</strain>
    </source>
</reference>
<gene>
    <name evidence="7" type="ORF">QJS35_10690</name>
</gene>
<keyword evidence="3 5" id="KW-0238">DNA-binding</keyword>
<dbReference type="Gene3D" id="1.10.357.10">
    <property type="entry name" value="Tetracycline Repressor, domain 2"/>
    <property type="match status" value="1"/>
</dbReference>
<name>A0ABV1KRZ6_9BACL</name>
<dbReference type="PROSITE" id="PS01081">
    <property type="entry name" value="HTH_TETR_1"/>
    <property type="match status" value="1"/>
</dbReference>
<dbReference type="EMBL" id="JASKHM010000005">
    <property type="protein sequence ID" value="MEQ4482864.1"/>
    <property type="molecule type" value="Genomic_DNA"/>
</dbReference>
<dbReference type="InterPro" id="IPR001647">
    <property type="entry name" value="HTH_TetR"/>
</dbReference>
<dbReference type="PANTHER" id="PTHR30055:SF226">
    <property type="entry name" value="HTH-TYPE TRANSCRIPTIONAL REGULATOR PKSA"/>
    <property type="match status" value="1"/>
</dbReference>
<keyword evidence="8" id="KW-1185">Reference proteome</keyword>
<dbReference type="Pfam" id="PF00440">
    <property type="entry name" value="TetR_N"/>
    <property type="match status" value="1"/>
</dbReference>
<evidence type="ECO:0000256" key="2">
    <source>
        <dbReference type="ARBA" id="ARBA00023015"/>
    </source>
</evidence>
<sequence length="201" mass="22974">MPKIVDHDKRKEKIAEATWRIIRRDGLDGVSVRGIADEMGISLGSLRHYFQSQDELLAYAMRLISRRAKTRIENLPFTGEARHDIEMVIAELAPLDEERLAEAQVWLAFAGKAISDSKIRALSREVHEELYAGFRSMIELLISQKLTIDGIDAEHETRRLHGLVDGLVVHYTTFPETLNKDELMSTVSYHLNQILINPKEK</sequence>
<dbReference type="InterPro" id="IPR050109">
    <property type="entry name" value="HTH-type_TetR-like_transc_reg"/>
</dbReference>
<keyword evidence="1" id="KW-0678">Repressor</keyword>
<evidence type="ECO:0000256" key="1">
    <source>
        <dbReference type="ARBA" id="ARBA00022491"/>
    </source>
</evidence>
<evidence type="ECO:0000259" key="6">
    <source>
        <dbReference type="PROSITE" id="PS50977"/>
    </source>
</evidence>
<feature type="domain" description="HTH tetR-type" evidence="6">
    <location>
        <begin position="8"/>
        <end position="68"/>
    </location>
</feature>
<dbReference type="SUPFAM" id="SSF48498">
    <property type="entry name" value="Tetracyclin repressor-like, C-terminal domain"/>
    <property type="match status" value="1"/>
</dbReference>